<dbReference type="PANTHER" id="PTHR37820">
    <property type="entry name" value="CELL DIVISION PROTEIN DIVIB"/>
    <property type="match status" value="1"/>
</dbReference>
<dbReference type="AlphaFoldDB" id="A0A1G8D134"/>
<dbReference type="GO" id="GO:0051301">
    <property type="term" value="P:cell division"/>
    <property type="evidence" value="ECO:0007669"/>
    <property type="project" value="UniProtKB-KW"/>
</dbReference>
<dbReference type="InterPro" id="IPR005548">
    <property type="entry name" value="Cell_div_FtsQ/DivIB_C"/>
</dbReference>
<dbReference type="PANTHER" id="PTHR37820:SF1">
    <property type="entry name" value="CELL DIVISION PROTEIN FTSQ"/>
    <property type="match status" value="1"/>
</dbReference>
<dbReference type="Gene3D" id="3.10.20.310">
    <property type="entry name" value="membrane protein fhac"/>
    <property type="match status" value="1"/>
</dbReference>
<dbReference type="GO" id="GO:0005886">
    <property type="term" value="C:plasma membrane"/>
    <property type="evidence" value="ECO:0007669"/>
    <property type="project" value="TreeGrafter"/>
</dbReference>
<comment type="subcellular location">
    <subcellularLocation>
        <location evidence="1">Membrane</location>
    </subcellularLocation>
</comment>
<dbReference type="EMBL" id="FNDN01000002">
    <property type="protein sequence ID" value="SDH51547.1"/>
    <property type="molecule type" value="Genomic_DNA"/>
</dbReference>
<dbReference type="OrthoDB" id="9790760at2"/>
<evidence type="ECO:0000256" key="2">
    <source>
        <dbReference type="ARBA" id="ARBA00022475"/>
    </source>
</evidence>
<dbReference type="InterPro" id="IPR034746">
    <property type="entry name" value="POTRA"/>
</dbReference>
<evidence type="ECO:0000313" key="10">
    <source>
        <dbReference type="EMBL" id="SDH51547.1"/>
    </source>
</evidence>
<evidence type="ECO:0000256" key="5">
    <source>
        <dbReference type="ARBA" id="ARBA00022989"/>
    </source>
</evidence>
<evidence type="ECO:0000256" key="9">
    <source>
        <dbReference type="SAM" id="Phobius"/>
    </source>
</evidence>
<dbReference type="PROSITE" id="PS51779">
    <property type="entry name" value="POTRA"/>
    <property type="match status" value="1"/>
</dbReference>
<keyword evidence="11" id="KW-1185">Reference proteome</keyword>
<feature type="transmembrane region" description="Helical" evidence="9">
    <location>
        <begin position="50"/>
        <end position="70"/>
    </location>
</feature>
<keyword evidence="6 9" id="KW-0472">Membrane</keyword>
<evidence type="ECO:0000313" key="11">
    <source>
        <dbReference type="Proteomes" id="UP000183263"/>
    </source>
</evidence>
<evidence type="ECO:0000256" key="3">
    <source>
        <dbReference type="ARBA" id="ARBA00022618"/>
    </source>
</evidence>
<keyword evidence="5 9" id="KW-1133">Transmembrane helix</keyword>
<feature type="region of interest" description="Disordered" evidence="8">
    <location>
        <begin position="1"/>
        <end position="41"/>
    </location>
</feature>
<gene>
    <name evidence="10" type="ORF">SAMN05444695_102171</name>
</gene>
<evidence type="ECO:0000256" key="4">
    <source>
        <dbReference type="ARBA" id="ARBA00022692"/>
    </source>
</evidence>
<dbReference type="Pfam" id="PF03799">
    <property type="entry name" value="FtsQ_DivIB_C"/>
    <property type="match status" value="1"/>
</dbReference>
<evidence type="ECO:0000256" key="8">
    <source>
        <dbReference type="SAM" id="MobiDB-lite"/>
    </source>
</evidence>
<organism evidence="10 11">
    <name type="scientific">Rhodococcus triatomae</name>
    <dbReference type="NCBI Taxonomy" id="300028"/>
    <lineage>
        <taxon>Bacteria</taxon>
        <taxon>Bacillati</taxon>
        <taxon>Actinomycetota</taxon>
        <taxon>Actinomycetes</taxon>
        <taxon>Mycobacteriales</taxon>
        <taxon>Nocardiaceae</taxon>
        <taxon>Rhodococcus</taxon>
    </lineage>
</organism>
<keyword evidence="7" id="KW-0131">Cell cycle</keyword>
<evidence type="ECO:0000256" key="1">
    <source>
        <dbReference type="ARBA" id="ARBA00004370"/>
    </source>
</evidence>
<keyword evidence="3 10" id="KW-0132">Cell division</keyword>
<reference evidence="10 11" key="1">
    <citation type="submission" date="2016-10" db="EMBL/GenBank/DDBJ databases">
        <authorList>
            <person name="de Groot N.N."/>
        </authorList>
    </citation>
    <scope>NUCLEOTIDE SEQUENCE [LARGE SCALE GENOMIC DNA]</scope>
    <source>
        <strain evidence="10 11">DSM 44892</strain>
    </source>
</reference>
<keyword evidence="2" id="KW-1003">Cell membrane</keyword>
<sequence length="264" mass="27798">MNRRPTSRSGSASRSAATARADSGRGPSRRRVEHGADRPAPERRPWYRRVPVLVALVVAVVGGLVAAAWFTPVLAVRTTEVVGVVELSEQEVLAALDVPPGQPLPRVDTGGAAARVAAIPKVASARVQRIYPSTIRVTVTERMPVVFTEHPDGTHLLDGEGVDFAVAPPPPGLPKLVADAPGWGDPATAAALEILEAMPPQLREQVGEVAARSISDVSVTLHDGRIVMWGGTDQSARKGAVALPLLTQPGQTYDVSSPDLPTVR</sequence>
<accession>A0A1G8D134</accession>
<protein>
    <submittedName>
        <fullName evidence="10">Cell division protein FtsQ</fullName>
    </submittedName>
</protein>
<keyword evidence="4 9" id="KW-0812">Transmembrane</keyword>
<feature type="compositionally biased region" description="Low complexity" evidence="8">
    <location>
        <begin position="7"/>
        <end position="26"/>
    </location>
</feature>
<dbReference type="InterPro" id="IPR050487">
    <property type="entry name" value="FtsQ_DivIB"/>
</dbReference>
<evidence type="ECO:0000256" key="6">
    <source>
        <dbReference type="ARBA" id="ARBA00023136"/>
    </source>
</evidence>
<proteinExistence type="predicted"/>
<dbReference type="Pfam" id="PF08478">
    <property type="entry name" value="POTRA_1"/>
    <property type="match status" value="1"/>
</dbReference>
<dbReference type="Proteomes" id="UP000183263">
    <property type="component" value="Unassembled WGS sequence"/>
</dbReference>
<evidence type="ECO:0000256" key="7">
    <source>
        <dbReference type="ARBA" id="ARBA00023306"/>
    </source>
</evidence>
<name>A0A1G8D134_9NOCA</name>
<dbReference type="InterPro" id="IPR013685">
    <property type="entry name" value="POTRA_FtsQ_type"/>
</dbReference>